<evidence type="ECO:0000313" key="1">
    <source>
        <dbReference type="EMBL" id="TFV29548.1"/>
    </source>
</evidence>
<protein>
    <recommendedName>
        <fullName evidence="3">SIR2-like domain-containing protein</fullName>
    </recommendedName>
</protein>
<gene>
    <name evidence="1" type="ORF">E4K66_37315</name>
</gene>
<reference evidence="1 2" key="1">
    <citation type="submission" date="2019-03" db="EMBL/GenBank/DDBJ databases">
        <title>Bradyrhizobium strains diversity isolated from Chamaecrista fasciculata.</title>
        <authorList>
            <person name="Urquiaga M.C.O."/>
            <person name="Hungria M."/>
            <person name="Delamuta J.R.M."/>
        </authorList>
    </citation>
    <scope>NUCLEOTIDE SEQUENCE [LARGE SCALE GENOMIC DNA]</scope>
    <source>
        <strain evidence="1 2">CNPSo 3424</strain>
    </source>
</reference>
<keyword evidence="2" id="KW-1185">Reference proteome</keyword>
<dbReference type="RefSeq" id="WP_126262028.1">
    <property type="nucleotide sequence ID" value="NZ_SPQU01000047.1"/>
</dbReference>
<evidence type="ECO:0008006" key="3">
    <source>
        <dbReference type="Google" id="ProtNLM"/>
    </source>
</evidence>
<name>A0A4Y9KPN2_9BRAD</name>
<evidence type="ECO:0000313" key="2">
    <source>
        <dbReference type="Proteomes" id="UP000298225"/>
    </source>
</evidence>
<comment type="caution">
    <text evidence="1">The sequence shown here is derived from an EMBL/GenBank/DDBJ whole genome shotgun (WGS) entry which is preliminary data.</text>
</comment>
<dbReference type="OrthoDB" id="9808492at2"/>
<dbReference type="AlphaFoldDB" id="A0A4Y9KPN2"/>
<organism evidence="1 2">
    <name type="scientific">Bradyrhizobium frederickii</name>
    <dbReference type="NCBI Taxonomy" id="2560054"/>
    <lineage>
        <taxon>Bacteria</taxon>
        <taxon>Pseudomonadati</taxon>
        <taxon>Pseudomonadota</taxon>
        <taxon>Alphaproteobacteria</taxon>
        <taxon>Hyphomicrobiales</taxon>
        <taxon>Nitrobacteraceae</taxon>
        <taxon>Bradyrhizobium</taxon>
    </lineage>
</organism>
<dbReference type="EMBL" id="SPQU01000047">
    <property type="protein sequence ID" value="TFV29548.1"/>
    <property type="molecule type" value="Genomic_DNA"/>
</dbReference>
<sequence>MTCFLLTGAGFSYNWGGPLASEVFEQILADKNIDTVSRDRLFDSGGRFESVMAELQISKDAEDQRRADAAADLSGWHLQPHEQQFHYKQFEFENPPSVQHSVAAFLSRFHVISALNQESLLEQHYNPIFGTPQNWSRLYQPGMRHPSTFRPSGTRQDKFAPVEPNPPFTTIPTSGAQPYVKLPWIGELGRVQHG</sequence>
<accession>A0A4Y9KPN2</accession>
<proteinExistence type="predicted"/>
<dbReference type="Proteomes" id="UP000298225">
    <property type="component" value="Unassembled WGS sequence"/>
</dbReference>